<sequence>MDFIILLTAVFSEFFLENRLKISFLCVGPPVKNLFLFLKNIDVFV</sequence>
<keyword evidence="2" id="KW-1185">Reference proteome</keyword>
<gene>
    <name evidence="1" type="ORF">SAMN05444408_10410</name>
</gene>
<dbReference type="AlphaFoldDB" id="A0A1M4W5S5"/>
<name>A0A1M4W5S5_9FLAO</name>
<reference evidence="2" key="1">
    <citation type="submission" date="2016-11" db="EMBL/GenBank/DDBJ databases">
        <authorList>
            <person name="Varghese N."/>
            <person name="Submissions S."/>
        </authorList>
    </citation>
    <scope>NUCLEOTIDE SEQUENCE [LARGE SCALE GENOMIC DNA]</scope>
    <source>
        <strain evidence="2">DSM 26898</strain>
    </source>
</reference>
<protein>
    <submittedName>
        <fullName evidence="1">Uncharacterized protein</fullName>
    </submittedName>
</protein>
<dbReference type="EMBL" id="FQVO01000004">
    <property type="protein sequence ID" value="SHE76608.1"/>
    <property type="molecule type" value="Genomic_DNA"/>
</dbReference>
<proteinExistence type="predicted"/>
<dbReference type="Proteomes" id="UP000184236">
    <property type="component" value="Unassembled WGS sequence"/>
</dbReference>
<organism evidence="1 2">
    <name type="scientific">Chryseobacterium takakiae</name>
    <dbReference type="NCBI Taxonomy" id="1302685"/>
    <lineage>
        <taxon>Bacteria</taxon>
        <taxon>Pseudomonadati</taxon>
        <taxon>Bacteroidota</taxon>
        <taxon>Flavobacteriia</taxon>
        <taxon>Flavobacteriales</taxon>
        <taxon>Weeksellaceae</taxon>
        <taxon>Chryseobacterium group</taxon>
        <taxon>Chryseobacterium</taxon>
    </lineage>
</organism>
<accession>A0A1M4W5S5</accession>
<evidence type="ECO:0000313" key="2">
    <source>
        <dbReference type="Proteomes" id="UP000184236"/>
    </source>
</evidence>
<evidence type="ECO:0000313" key="1">
    <source>
        <dbReference type="EMBL" id="SHE76608.1"/>
    </source>
</evidence>